<reference evidence="2" key="1">
    <citation type="submission" date="2019-04" db="EMBL/GenBank/DDBJ databases">
        <title>Friends and foes A comparative genomics studyof 23 Aspergillus species from section Flavi.</title>
        <authorList>
            <consortium name="DOE Joint Genome Institute"/>
            <person name="Kjaerbolling I."/>
            <person name="Vesth T."/>
            <person name="Frisvad J.C."/>
            <person name="Nybo J.L."/>
            <person name="Theobald S."/>
            <person name="Kildgaard S."/>
            <person name="Isbrandt T."/>
            <person name="Kuo A."/>
            <person name="Sato A."/>
            <person name="Lyhne E.K."/>
            <person name="Kogle M.E."/>
            <person name="Wiebenga A."/>
            <person name="Kun R.S."/>
            <person name="Lubbers R.J."/>
            <person name="Makela M.R."/>
            <person name="Barry K."/>
            <person name="Chovatia M."/>
            <person name="Clum A."/>
            <person name="Daum C."/>
            <person name="Haridas S."/>
            <person name="He G."/>
            <person name="LaButti K."/>
            <person name="Lipzen A."/>
            <person name="Mondo S."/>
            <person name="Riley R."/>
            <person name="Salamov A."/>
            <person name="Simmons B.A."/>
            <person name="Magnuson J.K."/>
            <person name="Henrissat B."/>
            <person name="Mortensen U.H."/>
            <person name="Larsen T.O."/>
            <person name="Devries R.P."/>
            <person name="Grigoriev I.V."/>
            <person name="Machida M."/>
            <person name="Baker S.E."/>
            <person name="Andersen M.R."/>
        </authorList>
    </citation>
    <scope>NUCLEOTIDE SEQUENCE [LARGE SCALE GENOMIC DNA]</scope>
    <source>
        <strain evidence="2">IBT 14317</strain>
    </source>
</reference>
<keyword evidence="1" id="KW-0472">Membrane</keyword>
<accession>A0A5N7CBE1</accession>
<evidence type="ECO:0000256" key="1">
    <source>
        <dbReference type="SAM" id="Phobius"/>
    </source>
</evidence>
<feature type="transmembrane region" description="Helical" evidence="1">
    <location>
        <begin position="12"/>
        <end position="33"/>
    </location>
</feature>
<dbReference type="Proteomes" id="UP000326877">
    <property type="component" value="Unassembled WGS sequence"/>
</dbReference>
<protein>
    <submittedName>
        <fullName evidence="2">Uncharacterized protein</fullName>
    </submittedName>
</protein>
<proteinExistence type="predicted"/>
<sequence length="86" mass="9856">MAWDVFHCSVGMFQMMIVLTIAASSYILSSIYLHPVCLSRRLMIGSKVADDWRIRRTPHHSDSPTTPDPWCCRRDHWLLGHSTGAE</sequence>
<dbReference type="AlphaFoldDB" id="A0A5N7CBE1"/>
<dbReference type="EMBL" id="ML735245">
    <property type="protein sequence ID" value="KAE8391462.1"/>
    <property type="molecule type" value="Genomic_DNA"/>
</dbReference>
<keyword evidence="1" id="KW-0812">Transmembrane</keyword>
<name>A0A5N7CBE1_PETAA</name>
<organism evidence="2">
    <name type="scientific">Petromyces alliaceus</name>
    <name type="common">Aspergillus alliaceus</name>
    <dbReference type="NCBI Taxonomy" id="209559"/>
    <lineage>
        <taxon>Eukaryota</taxon>
        <taxon>Fungi</taxon>
        <taxon>Dikarya</taxon>
        <taxon>Ascomycota</taxon>
        <taxon>Pezizomycotina</taxon>
        <taxon>Eurotiomycetes</taxon>
        <taxon>Eurotiomycetidae</taxon>
        <taxon>Eurotiales</taxon>
        <taxon>Aspergillaceae</taxon>
        <taxon>Aspergillus</taxon>
        <taxon>Aspergillus subgen. Circumdati</taxon>
    </lineage>
</organism>
<gene>
    <name evidence="2" type="ORF">BDV23DRAFT_153122</name>
</gene>
<evidence type="ECO:0000313" key="2">
    <source>
        <dbReference type="EMBL" id="KAE8391462.1"/>
    </source>
</evidence>
<keyword evidence="1" id="KW-1133">Transmembrane helix</keyword>